<dbReference type="PANTHER" id="PTHR12917:SF17">
    <property type="entry name" value="NUCLEAR RECEPTOR-INTERACTING PROTEIN 2"/>
    <property type="match status" value="1"/>
</dbReference>
<feature type="compositionally biased region" description="Basic and acidic residues" evidence="1">
    <location>
        <begin position="87"/>
        <end position="100"/>
    </location>
</feature>
<dbReference type="InterPro" id="IPR021109">
    <property type="entry name" value="Peptidase_aspartic_dom_sf"/>
</dbReference>
<evidence type="ECO:0000313" key="4">
    <source>
        <dbReference type="Proteomes" id="UP001221898"/>
    </source>
</evidence>
<name>A0AAD7S091_9TELE</name>
<dbReference type="Pfam" id="PF09668">
    <property type="entry name" value="Asp_protease"/>
    <property type="match status" value="1"/>
</dbReference>
<reference evidence="3" key="1">
    <citation type="journal article" date="2023" name="Science">
        <title>Genome structures resolve the early diversification of teleost fishes.</title>
        <authorList>
            <person name="Parey E."/>
            <person name="Louis A."/>
            <person name="Montfort J."/>
            <person name="Bouchez O."/>
            <person name="Roques C."/>
            <person name="Iampietro C."/>
            <person name="Lluch J."/>
            <person name="Castinel A."/>
            <person name="Donnadieu C."/>
            <person name="Desvignes T."/>
            <person name="Floi Bucao C."/>
            <person name="Jouanno E."/>
            <person name="Wen M."/>
            <person name="Mejri S."/>
            <person name="Dirks R."/>
            <person name="Jansen H."/>
            <person name="Henkel C."/>
            <person name="Chen W.J."/>
            <person name="Zahm M."/>
            <person name="Cabau C."/>
            <person name="Klopp C."/>
            <person name="Thompson A.W."/>
            <person name="Robinson-Rechavi M."/>
            <person name="Braasch I."/>
            <person name="Lecointre G."/>
            <person name="Bobe J."/>
            <person name="Postlethwait J.H."/>
            <person name="Berthelot C."/>
            <person name="Roest Crollius H."/>
            <person name="Guiguen Y."/>
        </authorList>
    </citation>
    <scope>NUCLEOTIDE SEQUENCE</scope>
    <source>
        <strain evidence="3">NC1722</strain>
    </source>
</reference>
<dbReference type="Proteomes" id="UP001221898">
    <property type="component" value="Unassembled WGS sequence"/>
</dbReference>
<feature type="compositionally biased region" description="Basic and acidic residues" evidence="1">
    <location>
        <begin position="70"/>
        <end position="79"/>
    </location>
</feature>
<evidence type="ECO:0000313" key="3">
    <source>
        <dbReference type="EMBL" id="KAJ8392241.1"/>
    </source>
</evidence>
<dbReference type="AlphaFoldDB" id="A0AAD7S091"/>
<sequence length="309" mass="34552">MSGSKKSELELRDKAILHQQRRLKQATQFSHKDSADLLPLDGLKRLGTTKDLQPHSIVQRRLLEGNITRLRGEDHDATNRVRSPLADSKEGGETEEKSESTAEDSTEERESPEESERSLKSDEEEEEVEEEEGKGGSEEEKQTAEKEMTEKQREGRPGLEETERALTLTALVVRCKCCETDVKASINTGCQHNSISSACCRRLGLMPTPEGCPYEQTVGHRPVVGTTLPHTVEGLQLQLGRERTQCSARVIEDEVFELCLGLQTLLELKCCVDLSSRVLRLPASGEELPFLDTQTESQCHHDNNKNTTM</sequence>
<feature type="compositionally biased region" description="Acidic residues" evidence="1">
    <location>
        <begin position="122"/>
        <end position="132"/>
    </location>
</feature>
<dbReference type="Gene3D" id="2.40.70.10">
    <property type="entry name" value="Acid Proteases"/>
    <property type="match status" value="1"/>
</dbReference>
<organism evidence="3 4">
    <name type="scientific">Aldrovandia affinis</name>
    <dbReference type="NCBI Taxonomy" id="143900"/>
    <lineage>
        <taxon>Eukaryota</taxon>
        <taxon>Metazoa</taxon>
        <taxon>Chordata</taxon>
        <taxon>Craniata</taxon>
        <taxon>Vertebrata</taxon>
        <taxon>Euteleostomi</taxon>
        <taxon>Actinopterygii</taxon>
        <taxon>Neopterygii</taxon>
        <taxon>Teleostei</taxon>
        <taxon>Notacanthiformes</taxon>
        <taxon>Halosauridae</taxon>
        <taxon>Aldrovandia</taxon>
    </lineage>
</organism>
<comment type="caution">
    <text evidence="3">The sequence shown here is derived from an EMBL/GenBank/DDBJ whole genome shotgun (WGS) entry which is preliminary data.</text>
</comment>
<feature type="compositionally biased region" description="Basic and acidic residues" evidence="1">
    <location>
        <begin position="108"/>
        <end position="121"/>
    </location>
</feature>
<dbReference type="GO" id="GO:0006508">
    <property type="term" value="P:proteolysis"/>
    <property type="evidence" value="ECO:0007669"/>
    <property type="project" value="InterPro"/>
</dbReference>
<feature type="domain" description="Aspartic peptidase DDI1-type" evidence="2">
    <location>
        <begin position="167"/>
        <end position="273"/>
    </location>
</feature>
<dbReference type="InterPro" id="IPR019103">
    <property type="entry name" value="Peptidase_aspartic_DDI1-type"/>
</dbReference>
<proteinExistence type="predicted"/>
<dbReference type="PANTHER" id="PTHR12917">
    <property type="entry name" value="ASPARTYL PROTEASE DDI-RELATED"/>
    <property type="match status" value="1"/>
</dbReference>
<feature type="region of interest" description="Disordered" evidence="1">
    <location>
        <begin position="47"/>
        <end position="162"/>
    </location>
</feature>
<keyword evidence="4" id="KW-1185">Reference proteome</keyword>
<dbReference type="GO" id="GO:0004190">
    <property type="term" value="F:aspartic-type endopeptidase activity"/>
    <property type="evidence" value="ECO:0007669"/>
    <property type="project" value="InterPro"/>
</dbReference>
<evidence type="ECO:0000259" key="2">
    <source>
        <dbReference type="Pfam" id="PF09668"/>
    </source>
</evidence>
<gene>
    <name evidence="3" type="ORF">AAFF_G00078090</name>
</gene>
<evidence type="ECO:0000256" key="1">
    <source>
        <dbReference type="SAM" id="MobiDB-lite"/>
    </source>
</evidence>
<protein>
    <recommendedName>
        <fullName evidence="2">Aspartic peptidase DDI1-type domain-containing protein</fullName>
    </recommendedName>
</protein>
<accession>A0AAD7S091</accession>
<dbReference type="EMBL" id="JAINUG010000148">
    <property type="protein sequence ID" value="KAJ8392241.1"/>
    <property type="molecule type" value="Genomic_DNA"/>
</dbReference>
<feature type="compositionally biased region" description="Basic and acidic residues" evidence="1">
    <location>
        <begin position="133"/>
        <end position="162"/>
    </location>
</feature>